<dbReference type="SUPFAM" id="SSF56300">
    <property type="entry name" value="Metallo-dependent phosphatases"/>
    <property type="match status" value="1"/>
</dbReference>
<evidence type="ECO:0000256" key="3">
    <source>
        <dbReference type="SAM" id="Phobius"/>
    </source>
</evidence>
<feature type="domain" description="Calcineurin-like phosphoesterase" evidence="4">
    <location>
        <begin position="47"/>
        <end position="220"/>
    </location>
</feature>
<keyword evidence="3" id="KW-1133">Transmembrane helix</keyword>
<dbReference type="EC" id="3.1.-.-" evidence="5"/>
<reference evidence="6" key="1">
    <citation type="submission" date="2008-08" db="EMBL/GenBank/DDBJ databases">
        <title>The complete genome sequence of Coprothermobacter proteolyticus strain ATCC 5245 / DSM 5265 / BT.</title>
        <authorList>
            <person name="Dodson R.J."/>
            <person name="Durkin A.S."/>
            <person name="Wu M."/>
            <person name="Eisen J."/>
            <person name="Sutton G."/>
        </authorList>
    </citation>
    <scope>NUCLEOTIDE SEQUENCE [LARGE SCALE GENOMIC DNA]</scope>
    <source>
        <strain evidence="6">ATCC 35245 / DSM 5265 / OCM 4 / BT</strain>
    </source>
</reference>
<dbReference type="PANTHER" id="PTHR31302:SF31">
    <property type="entry name" value="PHOSPHODIESTERASE YAEI"/>
    <property type="match status" value="1"/>
</dbReference>
<name>B5Y7T5_COPPD</name>
<evidence type="ECO:0000256" key="2">
    <source>
        <dbReference type="ARBA" id="ARBA00022801"/>
    </source>
</evidence>
<dbReference type="Proteomes" id="UP000001732">
    <property type="component" value="Chromosome"/>
</dbReference>
<dbReference type="GO" id="GO:0046872">
    <property type="term" value="F:metal ion binding"/>
    <property type="evidence" value="ECO:0007669"/>
    <property type="project" value="UniProtKB-KW"/>
</dbReference>
<accession>B5Y7T5</accession>
<dbReference type="InterPro" id="IPR051158">
    <property type="entry name" value="Metallophosphoesterase_sf"/>
</dbReference>
<dbReference type="KEGG" id="cpo:COPRO5265_0473"/>
<dbReference type="eggNOG" id="COG1408">
    <property type="taxonomic scope" value="Bacteria"/>
</dbReference>
<keyword evidence="3" id="KW-0472">Membrane</keyword>
<dbReference type="InterPro" id="IPR029052">
    <property type="entry name" value="Metallo-depent_PP-like"/>
</dbReference>
<gene>
    <name evidence="5" type="ordered locus">COPRO5265_0473</name>
</gene>
<dbReference type="PANTHER" id="PTHR31302">
    <property type="entry name" value="TRANSMEMBRANE PROTEIN WITH METALLOPHOSPHOESTERASE DOMAIN-RELATED"/>
    <property type="match status" value="1"/>
</dbReference>
<dbReference type="RefSeq" id="WP_012544324.1">
    <property type="nucleotide sequence ID" value="NC_011295.1"/>
</dbReference>
<dbReference type="GO" id="GO:0009245">
    <property type="term" value="P:lipid A biosynthetic process"/>
    <property type="evidence" value="ECO:0007669"/>
    <property type="project" value="TreeGrafter"/>
</dbReference>
<feature type="transmembrane region" description="Helical" evidence="3">
    <location>
        <begin position="12"/>
        <end position="30"/>
    </location>
</feature>
<keyword evidence="6" id="KW-1185">Reference proteome</keyword>
<sequence length="284" mass="31674">MEPQKKKFISYVVLIVAIVALLTVALWNGLVVKSYVLSSKKLTDPVRLLILSDLHSSMNGKNQSLLLAKIRELKPDLVFLVGDVVDDKRPQEGALQLLEAIAPEYPCFYVTGNHEFWSGRADNIKNTIRSYGIEVLEGNCETVTVGGQRIQVCGVDDPDGFEQENFFGQEISPEWDEQFERCKKQLNTDTFSILLSHRPERVSYYDGSGFDLVVSGHAHGGQIRVPWLLNGLYAPNQGFLPKYAGGVYDLGSSTMIVSRGLAKSFIPRIFNPPEIVLVSVEPRE</sequence>
<dbReference type="GO" id="GO:0016020">
    <property type="term" value="C:membrane"/>
    <property type="evidence" value="ECO:0007669"/>
    <property type="project" value="GOC"/>
</dbReference>
<evidence type="ECO:0000256" key="1">
    <source>
        <dbReference type="ARBA" id="ARBA00022723"/>
    </source>
</evidence>
<organism evidence="5 6">
    <name type="scientific">Coprothermobacter proteolyticus (strain ATCC 35245 / DSM 5265 / OCM 4 / BT)</name>
    <dbReference type="NCBI Taxonomy" id="309798"/>
    <lineage>
        <taxon>Bacteria</taxon>
        <taxon>Pseudomonadati</taxon>
        <taxon>Coprothermobacterota</taxon>
        <taxon>Coprothermobacteria</taxon>
        <taxon>Coprothermobacterales</taxon>
        <taxon>Coprothermobacteraceae</taxon>
        <taxon>Coprothermobacter</taxon>
    </lineage>
</organism>
<dbReference type="OrthoDB" id="9780884at2"/>
<dbReference type="InterPro" id="IPR004843">
    <property type="entry name" value="Calcineurin-like_PHP"/>
</dbReference>
<dbReference type="HOGENOM" id="CLU_025443_1_0_9"/>
<evidence type="ECO:0000313" key="6">
    <source>
        <dbReference type="Proteomes" id="UP000001732"/>
    </source>
</evidence>
<dbReference type="AlphaFoldDB" id="B5Y7T5"/>
<evidence type="ECO:0000313" key="5">
    <source>
        <dbReference type="EMBL" id="ACI17672.1"/>
    </source>
</evidence>
<keyword evidence="1" id="KW-0479">Metal-binding</keyword>
<reference evidence="5 6" key="2">
    <citation type="journal article" date="2014" name="Genome Announc.">
        <title>Complete Genome Sequence of Coprothermobacter proteolyticus DSM 5265.</title>
        <authorList>
            <person name="Alexiev A."/>
            <person name="Coil D.A."/>
            <person name="Badger J.H."/>
            <person name="Enticknap J."/>
            <person name="Ward N."/>
            <person name="Robb F.T."/>
            <person name="Eisen J.A."/>
        </authorList>
    </citation>
    <scope>NUCLEOTIDE SEQUENCE [LARGE SCALE GENOMIC DNA]</scope>
    <source>
        <strain evidence="6">ATCC 35245 / DSM 5265 / OCM 4 / BT</strain>
    </source>
</reference>
<dbReference type="EMBL" id="CP001145">
    <property type="protein sequence ID" value="ACI17672.1"/>
    <property type="molecule type" value="Genomic_DNA"/>
</dbReference>
<dbReference type="Pfam" id="PF00149">
    <property type="entry name" value="Metallophos"/>
    <property type="match status" value="1"/>
</dbReference>
<evidence type="ECO:0000259" key="4">
    <source>
        <dbReference type="Pfam" id="PF00149"/>
    </source>
</evidence>
<dbReference type="CDD" id="cd07385">
    <property type="entry name" value="MPP_YkuE_C"/>
    <property type="match status" value="1"/>
</dbReference>
<keyword evidence="2 5" id="KW-0378">Hydrolase</keyword>
<dbReference type="GO" id="GO:0008758">
    <property type="term" value="F:UDP-2,3-diacylglucosamine hydrolase activity"/>
    <property type="evidence" value="ECO:0007669"/>
    <property type="project" value="TreeGrafter"/>
</dbReference>
<proteinExistence type="predicted"/>
<protein>
    <submittedName>
        <fullName evidence="5">Phosphoesterase</fullName>
        <ecNumber evidence="5">3.1.-.-</ecNumber>
    </submittedName>
</protein>
<dbReference type="Gene3D" id="3.60.21.10">
    <property type="match status" value="1"/>
</dbReference>
<keyword evidence="3" id="KW-0812">Transmembrane</keyword>